<dbReference type="OrthoDB" id="9927177at2759"/>
<protein>
    <recommendedName>
        <fullName evidence="6">Small monomeric GTPase</fullName>
    </recommendedName>
</protein>
<dbReference type="Gene3D" id="3.40.50.300">
    <property type="entry name" value="P-loop containing nucleotide triphosphate hydrolases"/>
    <property type="match status" value="1"/>
</dbReference>
<sequence>MGQRWSVQPRVSSQRVRRRNLRNFFWQFPVILVGGSAVGKTSIVLRLTEGTFREELQKTIGVDYYIHILETTPTVRVKLQVWDTAGGKEHRTITQSHLQAILGGLLVFDLTNRQTLDYLRNWLDETGPVLDQDECIFILVGHKSDLPAERQISQEEAEQIAADLGLRYIETSAKDGTNIHEAFLILASTIAQAVKTEVTEVKGGGFMA</sequence>
<accession>A0A401NP88</accession>
<evidence type="ECO:0000313" key="5">
    <source>
        <dbReference type="Proteomes" id="UP000288216"/>
    </source>
</evidence>
<keyword evidence="3" id="KW-1133">Transmembrane helix</keyword>
<evidence type="ECO:0000313" key="4">
    <source>
        <dbReference type="EMBL" id="GCB62669.1"/>
    </source>
</evidence>
<reference evidence="4 5" key="1">
    <citation type="journal article" date="2018" name="Nat. Ecol. Evol.">
        <title>Shark genomes provide insights into elasmobranch evolution and the origin of vertebrates.</title>
        <authorList>
            <person name="Hara Y"/>
            <person name="Yamaguchi K"/>
            <person name="Onimaru K"/>
            <person name="Kadota M"/>
            <person name="Koyanagi M"/>
            <person name="Keeley SD"/>
            <person name="Tatsumi K"/>
            <person name="Tanaka K"/>
            <person name="Motone F"/>
            <person name="Kageyama Y"/>
            <person name="Nozu R"/>
            <person name="Adachi N"/>
            <person name="Nishimura O"/>
            <person name="Nakagawa R"/>
            <person name="Tanegashima C"/>
            <person name="Kiyatake I"/>
            <person name="Matsumoto R"/>
            <person name="Murakumo K"/>
            <person name="Nishida K"/>
            <person name="Terakita A"/>
            <person name="Kuratani S"/>
            <person name="Sato K"/>
            <person name="Hyodo S Kuraku.S."/>
        </authorList>
    </citation>
    <scope>NUCLEOTIDE SEQUENCE [LARGE SCALE GENOMIC DNA]</scope>
</reference>
<dbReference type="Proteomes" id="UP000288216">
    <property type="component" value="Unassembled WGS sequence"/>
</dbReference>
<dbReference type="EMBL" id="BFAA01002596">
    <property type="protein sequence ID" value="GCB62669.1"/>
    <property type="molecule type" value="Genomic_DNA"/>
</dbReference>
<keyword evidence="2" id="KW-0342">GTP-binding</keyword>
<keyword evidence="5" id="KW-1185">Reference proteome</keyword>
<evidence type="ECO:0000256" key="1">
    <source>
        <dbReference type="ARBA" id="ARBA00022741"/>
    </source>
</evidence>
<dbReference type="SMART" id="SM00175">
    <property type="entry name" value="RAB"/>
    <property type="match status" value="1"/>
</dbReference>
<evidence type="ECO:0000256" key="3">
    <source>
        <dbReference type="SAM" id="Phobius"/>
    </source>
</evidence>
<dbReference type="SUPFAM" id="SSF52540">
    <property type="entry name" value="P-loop containing nucleoside triphosphate hydrolases"/>
    <property type="match status" value="1"/>
</dbReference>
<feature type="transmembrane region" description="Helical" evidence="3">
    <location>
        <begin position="21"/>
        <end position="39"/>
    </location>
</feature>
<dbReference type="GO" id="GO:0005525">
    <property type="term" value="F:GTP binding"/>
    <property type="evidence" value="ECO:0007669"/>
    <property type="project" value="UniProtKB-KW"/>
</dbReference>
<dbReference type="InterPro" id="IPR027417">
    <property type="entry name" value="P-loop_NTPase"/>
</dbReference>
<dbReference type="PROSITE" id="PS51421">
    <property type="entry name" value="RAS"/>
    <property type="match status" value="1"/>
</dbReference>
<comment type="caution">
    <text evidence="4">The sequence shown here is derived from an EMBL/GenBank/DDBJ whole genome shotgun (WGS) entry which is preliminary data.</text>
</comment>
<dbReference type="SMART" id="SM00174">
    <property type="entry name" value="RHO"/>
    <property type="match status" value="1"/>
</dbReference>
<dbReference type="PROSITE" id="PS51419">
    <property type="entry name" value="RAB"/>
    <property type="match status" value="1"/>
</dbReference>
<dbReference type="InterPro" id="IPR001806">
    <property type="entry name" value="Small_GTPase"/>
</dbReference>
<dbReference type="SMART" id="SM00173">
    <property type="entry name" value="RAS"/>
    <property type="match status" value="1"/>
</dbReference>
<dbReference type="InterPro" id="IPR005225">
    <property type="entry name" value="Small_GTP-bd"/>
</dbReference>
<dbReference type="OMA" id="ISKSYMR"/>
<dbReference type="AlphaFoldDB" id="A0A401NP88"/>
<proteinExistence type="predicted"/>
<dbReference type="STRING" id="75743.A0A401NP88"/>
<name>A0A401NP88_SCYTO</name>
<dbReference type="GO" id="GO:0003924">
    <property type="term" value="F:GTPase activity"/>
    <property type="evidence" value="ECO:0007669"/>
    <property type="project" value="InterPro"/>
</dbReference>
<keyword evidence="1" id="KW-0547">Nucleotide-binding</keyword>
<gene>
    <name evidence="4" type="ORF">scyTo_0007267</name>
</gene>
<dbReference type="FunFam" id="3.40.50.300:FF:001447">
    <property type="entry name" value="Ras-related protein Rab-1B"/>
    <property type="match status" value="1"/>
</dbReference>
<dbReference type="PANTHER" id="PTHR47977">
    <property type="entry name" value="RAS-RELATED PROTEIN RAB"/>
    <property type="match status" value="1"/>
</dbReference>
<keyword evidence="3" id="KW-0812">Transmembrane</keyword>
<dbReference type="PRINTS" id="PR00449">
    <property type="entry name" value="RASTRNSFRMNG"/>
</dbReference>
<dbReference type="Pfam" id="PF00071">
    <property type="entry name" value="Ras"/>
    <property type="match status" value="1"/>
</dbReference>
<evidence type="ECO:0000256" key="2">
    <source>
        <dbReference type="ARBA" id="ARBA00023134"/>
    </source>
</evidence>
<evidence type="ECO:0008006" key="6">
    <source>
        <dbReference type="Google" id="ProtNLM"/>
    </source>
</evidence>
<keyword evidence="3" id="KW-0472">Membrane</keyword>
<organism evidence="4 5">
    <name type="scientific">Scyliorhinus torazame</name>
    <name type="common">Cloudy catshark</name>
    <name type="synonym">Catulus torazame</name>
    <dbReference type="NCBI Taxonomy" id="75743"/>
    <lineage>
        <taxon>Eukaryota</taxon>
        <taxon>Metazoa</taxon>
        <taxon>Chordata</taxon>
        <taxon>Craniata</taxon>
        <taxon>Vertebrata</taxon>
        <taxon>Chondrichthyes</taxon>
        <taxon>Elasmobranchii</taxon>
        <taxon>Galeomorphii</taxon>
        <taxon>Galeoidea</taxon>
        <taxon>Carcharhiniformes</taxon>
        <taxon>Scyliorhinidae</taxon>
        <taxon>Scyliorhinus</taxon>
    </lineage>
</organism>
<dbReference type="InterPro" id="IPR050227">
    <property type="entry name" value="Rab"/>
</dbReference>
<dbReference type="NCBIfam" id="TIGR00231">
    <property type="entry name" value="small_GTP"/>
    <property type="match status" value="1"/>
</dbReference>